<evidence type="ECO:0008006" key="3">
    <source>
        <dbReference type="Google" id="ProtNLM"/>
    </source>
</evidence>
<organism evidence="1 2">
    <name type="scientific">Gossypium klotzschianum</name>
    <dbReference type="NCBI Taxonomy" id="34286"/>
    <lineage>
        <taxon>Eukaryota</taxon>
        <taxon>Viridiplantae</taxon>
        <taxon>Streptophyta</taxon>
        <taxon>Embryophyta</taxon>
        <taxon>Tracheophyta</taxon>
        <taxon>Spermatophyta</taxon>
        <taxon>Magnoliopsida</taxon>
        <taxon>eudicotyledons</taxon>
        <taxon>Gunneridae</taxon>
        <taxon>Pentapetalae</taxon>
        <taxon>rosids</taxon>
        <taxon>malvids</taxon>
        <taxon>Malvales</taxon>
        <taxon>Malvaceae</taxon>
        <taxon>Malvoideae</taxon>
        <taxon>Gossypium</taxon>
    </lineage>
</organism>
<evidence type="ECO:0000313" key="2">
    <source>
        <dbReference type="Proteomes" id="UP000593573"/>
    </source>
</evidence>
<dbReference type="EMBL" id="JABFAB010000002">
    <property type="protein sequence ID" value="MBA0640949.1"/>
    <property type="molecule type" value="Genomic_DNA"/>
</dbReference>
<accession>A0A7J8TS02</accession>
<dbReference type="AlphaFoldDB" id="A0A7J8TS02"/>
<reference evidence="1 2" key="1">
    <citation type="journal article" date="2019" name="Genome Biol. Evol.">
        <title>Insights into the evolution of the New World diploid cottons (Gossypium, subgenus Houzingenia) based on genome sequencing.</title>
        <authorList>
            <person name="Grover C.E."/>
            <person name="Arick M.A. 2nd"/>
            <person name="Thrash A."/>
            <person name="Conover J.L."/>
            <person name="Sanders W.S."/>
            <person name="Peterson D.G."/>
            <person name="Frelichowski J.E."/>
            <person name="Scheffler J.A."/>
            <person name="Scheffler B.E."/>
            <person name="Wendel J.F."/>
        </authorList>
    </citation>
    <scope>NUCLEOTIDE SEQUENCE [LARGE SCALE GENOMIC DNA]</scope>
    <source>
        <strain evidence="1">57</strain>
        <tissue evidence="1">Leaf</tissue>
    </source>
</reference>
<evidence type="ECO:0000313" key="1">
    <source>
        <dbReference type="EMBL" id="MBA0640949.1"/>
    </source>
</evidence>
<comment type="caution">
    <text evidence="1">The sequence shown here is derived from an EMBL/GenBank/DDBJ whole genome shotgun (WGS) entry which is preliminary data.</text>
</comment>
<dbReference type="OrthoDB" id="998575at2759"/>
<dbReference type="Proteomes" id="UP000593573">
    <property type="component" value="Unassembled WGS sequence"/>
</dbReference>
<sequence>MQLQQQCIGAIENANNNIISSRSRNVKLASWRKPNSGWYKLKIDDACKSITSVSACGGLMLAWMSGQRSIDVVSMLTSNAKDEEINLIRKAQHYLNEWDVVIQHVYREGNKLVNSLTLMAWGQALQSVFYYSSSVTFPDQL</sequence>
<proteinExistence type="predicted"/>
<feature type="non-terminal residue" evidence="1">
    <location>
        <position position="1"/>
    </location>
</feature>
<gene>
    <name evidence="1" type="ORF">Goklo_025550</name>
</gene>
<keyword evidence="2" id="KW-1185">Reference proteome</keyword>
<name>A0A7J8TS02_9ROSI</name>
<protein>
    <recommendedName>
        <fullName evidence="3">RNase H type-1 domain-containing protein</fullName>
    </recommendedName>
</protein>